<proteinExistence type="predicted"/>
<accession>A0AA38XA67</accession>
<evidence type="ECO:0000256" key="1">
    <source>
        <dbReference type="SAM" id="MobiDB-lite"/>
    </source>
</evidence>
<evidence type="ECO:0000313" key="3">
    <source>
        <dbReference type="Proteomes" id="UP001172673"/>
    </source>
</evidence>
<name>A0AA38XA67_9EURO</name>
<gene>
    <name evidence="2" type="ORF">H2200_005969</name>
</gene>
<feature type="compositionally biased region" description="Basic and acidic residues" evidence="1">
    <location>
        <begin position="178"/>
        <end position="187"/>
    </location>
</feature>
<dbReference type="Proteomes" id="UP001172673">
    <property type="component" value="Unassembled WGS sequence"/>
</dbReference>
<dbReference type="EMBL" id="JAPDRK010000008">
    <property type="protein sequence ID" value="KAJ9609641.1"/>
    <property type="molecule type" value="Genomic_DNA"/>
</dbReference>
<sequence length="187" mass="20858">MTSSAQEGDVTGSNEQKTQTRSQLVSDLVRWMGSLTFAEGDQIAREHEQTAHPNSLAAAAEKLLDDMQSEFENTVFETWISGTLASDGMLDLERLRKSVVEKKLEERLATAQLEYEEGIKECLKDDGTPKVDKVRAIWTAKYKIVIIQGLLRQERHTPQATSVSQEVKEDSEEQVADSAKEDSKDAA</sequence>
<dbReference type="AlphaFoldDB" id="A0AA38XA67"/>
<organism evidence="2 3">
    <name type="scientific">Cladophialophora chaetospira</name>
    <dbReference type="NCBI Taxonomy" id="386627"/>
    <lineage>
        <taxon>Eukaryota</taxon>
        <taxon>Fungi</taxon>
        <taxon>Dikarya</taxon>
        <taxon>Ascomycota</taxon>
        <taxon>Pezizomycotina</taxon>
        <taxon>Eurotiomycetes</taxon>
        <taxon>Chaetothyriomycetidae</taxon>
        <taxon>Chaetothyriales</taxon>
        <taxon>Herpotrichiellaceae</taxon>
        <taxon>Cladophialophora</taxon>
    </lineage>
</organism>
<comment type="caution">
    <text evidence="2">The sequence shown here is derived from an EMBL/GenBank/DDBJ whole genome shotgun (WGS) entry which is preliminary data.</text>
</comment>
<protein>
    <submittedName>
        <fullName evidence="2">Uncharacterized protein</fullName>
    </submittedName>
</protein>
<feature type="region of interest" description="Disordered" evidence="1">
    <location>
        <begin position="1"/>
        <end position="22"/>
    </location>
</feature>
<keyword evidence="3" id="KW-1185">Reference proteome</keyword>
<reference evidence="2" key="1">
    <citation type="submission" date="2022-10" db="EMBL/GenBank/DDBJ databases">
        <title>Culturing micro-colonial fungi from biological soil crusts in the Mojave desert and describing Neophaeococcomyces mojavensis, and introducing the new genera and species Taxawa tesnikishii.</title>
        <authorList>
            <person name="Kurbessoian T."/>
            <person name="Stajich J.E."/>
        </authorList>
    </citation>
    <scope>NUCLEOTIDE SEQUENCE</scope>
    <source>
        <strain evidence="2">TK_41</strain>
    </source>
</reference>
<evidence type="ECO:0000313" key="2">
    <source>
        <dbReference type="EMBL" id="KAJ9609641.1"/>
    </source>
</evidence>
<feature type="region of interest" description="Disordered" evidence="1">
    <location>
        <begin position="156"/>
        <end position="187"/>
    </location>
</feature>